<dbReference type="Pfam" id="PF00534">
    <property type="entry name" value="Glycos_transf_1"/>
    <property type="match status" value="1"/>
</dbReference>
<feature type="domain" description="Glycosyl transferase family 1" evidence="1">
    <location>
        <begin position="181"/>
        <end position="346"/>
    </location>
</feature>
<reference evidence="3 4" key="1">
    <citation type="submission" date="2015-01" db="EMBL/GenBank/DDBJ databases">
        <authorList>
            <person name="MANFREDI Pablo"/>
        </authorList>
    </citation>
    <scope>NUCLEOTIDE SEQUENCE [LARGE SCALE GENOMIC DNA]</scope>
    <source>
        <strain evidence="3 4">CcD38</strain>
    </source>
</reference>
<evidence type="ECO:0000259" key="2">
    <source>
        <dbReference type="Pfam" id="PF13439"/>
    </source>
</evidence>
<name>A0A0B7IAH5_9FLAO</name>
<sequence length="365" mass="41654">MKVLHVINSLGTGGAEKLILDTLPLLSQKKGVEIHLALLDAKAYPFYEQMKKNTNIKIIELSKGTPYNPLLIFKMIPLLREYDLVHVHLFPAMYFVAFAKLLSLSKVKLVFSEHSTFNTRTNNMLLSILDKKVYKLYDHLIAVSHDVKSTFDRYLNKFPITLIDNGVNLCRIFTARGYEKEKLEIKQIDKNDFLIAQISAFRIGKRQDILVKAMSLLPESAKLLLIGDGPDERKKQIKTLVKELDLEHRVFFLGLRMDIPELLKTVDVNVLSSDFEGLSLSSIEGMASEKPFVASDVEGLRDIVNGSGILFENENYKELSSILLKLMTDKQLAIEVGKKCKEKAKQYDIQKTVDQTFQLYQRLLK</sequence>
<evidence type="ECO:0000259" key="1">
    <source>
        <dbReference type="Pfam" id="PF00534"/>
    </source>
</evidence>
<keyword evidence="4" id="KW-1185">Reference proteome</keyword>
<gene>
    <name evidence="3" type="ORF">CCAND38_640006</name>
</gene>
<dbReference type="AlphaFoldDB" id="A0A0B7IAH5"/>
<organism evidence="3 4">
    <name type="scientific">Capnocytophaga canis</name>
    <dbReference type="NCBI Taxonomy" id="1848903"/>
    <lineage>
        <taxon>Bacteria</taxon>
        <taxon>Pseudomonadati</taxon>
        <taxon>Bacteroidota</taxon>
        <taxon>Flavobacteriia</taxon>
        <taxon>Flavobacteriales</taxon>
        <taxon>Flavobacteriaceae</taxon>
        <taxon>Capnocytophaga</taxon>
    </lineage>
</organism>
<evidence type="ECO:0000313" key="4">
    <source>
        <dbReference type="Proteomes" id="UP000045051"/>
    </source>
</evidence>
<accession>A0A0B7IAH5</accession>
<dbReference type="CDD" id="cd03801">
    <property type="entry name" value="GT4_PimA-like"/>
    <property type="match status" value="1"/>
</dbReference>
<dbReference type="Proteomes" id="UP000045051">
    <property type="component" value="Unassembled WGS sequence"/>
</dbReference>
<evidence type="ECO:0000313" key="3">
    <source>
        <dbReference type="EMBL" id="CEN48720.1"/>
    </source>
</evidence>
<dbReference type="Gene3D" id="3.40.50.2000">
    <property type="entry name" value="Glycogen Phosphorylase B"/>
    <property type="match status" value="2"/>
</dbReference>
<dbReference type="Pfam" id="PF13439">
    <property type="entry name" value="Glyco_transf_4"/>
    <property type="match status" value="1"/>
</dbReference>
<protein>
    <submittedName>
        <fullName evidence="3">Putative lipopolysaccharide biosynthesis protein</fullName>
    </submittedName>
</protein>
<dbReference type="PANTHER" id="PTHR12526:SF630">
    <property type="entry name" value="GLYCOSYLTRANSFERASE"/>
    <property type="match status" value="1"/>
</dbReference>
<dbReference type="GO" id="GO:0016757">
    <property type="term" value="F:glycosyltransferase activity"/>
    <property type="evidence" value="ECO:0007669"/>
    <property type="project" value="InterPro"/>
</dbReference>
<dbReference type="PANTHER" id="PTHR12526">
    <property type="entry name" value="GLYCOSYLTRANSFERASE"/>
    <property type="match status" value="1"/>
</dbReference>
<dbReference type="InterPro" id="IPR001296">
    <property type="entry name" value="Glyco_trans_1"/>
</dbReference>
<dbReference type="EMBL" id="CDOI01000178">
    <property type="protein sequence ID" value="CEN48720.1"/>
    <property type="molecule type" value="Genomic_DNA"/>
</dbReference>
<dbReference type="SUPFAM" id="SSF53756">
    <property type="entry name" value="UDP-Glycosyltransferase/glycogen phosphorylase"/>
    <property type="match status" value="1"/>
</dbReference>
<dbReference type="RefSeq" id="WP_042345027.1">
    <property type="nucleotide sequence ID" value="NZ_CDOH01000108.1"/>
</dbReference>
<dbReference type="InterPro" id="IPR028098">
    <property type="entry name" value="Glyco_trans_4-like_N"/>
</dbReference>
<feature type="domain" description="Glycosyltransferase subfamily 4-like N-terminal" evidence="2">
    <location>
        <begin position="13"/>
        <end position="169"/>
    </location>
</feature>
<proteinExistence type="predicted"/>